<feature type="region of interest" description="Disordered" evidence="1">
    <location>
        <begin position="261"/>
        <end position="281"/>
    </location>
</feature>
<dbReference type="AlphaFoldDB" id="B9LW03"/>
<dbReference type="GeneID" id="7398867"/>
<gene>
    <name evidence="3" type="ordered locus">Hlac_2828</name>
</gene>
<organism evidence="3 4">
    <name type="scientific">Halorubrum lacusprofundi (strain ATCC 49239 / DSM 5036 / JCM 8891 / ACAM 34)</name>
    <dbReference type="NCBI Taxonomy" id="416348"/>
    <lineage>
        <taxon>Archaea</taxon>
        <taxon>Methanobacteriati</taxon>
        <taxon>Methanobacteriota</taxon>
        <taxon>Stenosarchaea group</taxon>
        <taxon>Halobacteria</taxon>
        <taxon>Halobacteriales</taxon>
        <taxon>Haloferacaceae</taxon>
        <taxon>Halorubrum</taxon>
    </lineage>
</organism>
<sequence length="692" mass="79105">MTATPDSKQAVLDSLSESHREWPYSTNHDTVNNDPWPLAWDAAAFIEEWFSHPEHTDVEEAICHIELDPSGFGYDVTDWHFKQPPEPLLKAHLLRIVKGWGGETALHDYLDDNTELVAALGFGNGLASKTTLWRVWNENRLSDDHKQVVRTIGQVLVNVAREHGVPAPDEVFYPDPSVDAPNAVAQDDLTVRDRTIAKTRDVWKQAKPMVTENYQLPRGKNTEIHQNAFFEAHAFMGSREEMYAEDGTVNFAADTTRERVQTGSTHRHHLHKIGPTDARQMHRDATRELIERARRDSELVGGVLVSIDITKSNPYSTKKKIESDEAGNVTNKWLLGYKNDDKKSTEFYFQWASVQIVGLDIPLVLDAIPVHRGLKRATIVDRLLESATDLVDVEMAMMDREFAHDAVKDVCDDHEVYYLNPGKMRTSERATCTRLRRQGKLIHIESDEDTDSSTDEGRTTLTDFTSGEEDSDEEAGVVRKRVYVPAINAERTGDDGDDDSDETDSEDGDNESNDKDELRQELLHEFSEVKDSDAEEIEQLFGDVIDEVRDEEDKRKLPGNKEDKDRFMLFESNHPALEIPENSDNGEEPMSETEKAHMVSRVLRKYKHRWGIENGFKQIKSFRVRTTSMNPEYRFFNFLYACTLYNVWRLTDLLVKLELLAESEFEYKPLVTADLFLTIAKEYNIVGLDPPD</sequence>
<dbReference type="HOGENOM" id="CLU_025426_1_0_2"/>
<feature type="compositionally biased region" description="Acidic residues" evidence="1">
    <location>
        <begin position="466"/>
        <end position="475"/>
    </location>
</feature>
<keyword evidence="4" id="KW-1185">Reference proteome</keyword>
<reference evidence="3 4" key="1">
    <citation type="journal article" date="2016" name="Stand. Genomic Sci.">
        <title>Complete genome sequence of the Antarctic Halorubrum lacusprofundi type strain ACAM 34.</title>
        <authorList>
            <person name="Anderson I.J."/>
            <person name="DasSarma P."/>
            <person name="Lucas S."/>
            <person name="Copeland A."/>
            <person name="Lapidus A."/>
            <person name="Del Rio T.G."/>
            <person name="Tice H."/>
            <person name="Dalin E."/>
            <person name="Bruce D.C."/>
            <person name="Goodwin L."/>
            <person name="Pitluck S."/>
            <person name="Sims D."/>
            <person name="Brettin T.S."/>
            <person name="Detter J.C."/>
            <person name="Han C.S."/>
            <person name="Larimer F."/>
            <person name="Hauser L."/>
            <person name="Land M."/>
            <person name="Ivanova N."/>
            <person name="Richardson P."/>
            <person name="Cavicchioli R."/>
            <person name="DasSarma S."/>
            <person name="Woese C.R."/>
            <person name="Kyrpides N.C."/>
        </authorList>
    </citation>
    <scope>NUCLEOTIDE SEQUENCE [LARGE SCALE GENOMIC DNA]</scope>
    <source>
        <strain evidence="4">ATCC 49239 / DSM 5036 / JCM 8891 / ACAM 34</strain>
    </source>
</reference>
<evidence type="ECO:0000313" key="4">
    <source>
        <dbReference type="Proteomes" id="UP000000740"/>
    </source>
</evidence>
<feature type="region of interest" description="Disordered" evidence="1">
    <location>
        <begin position="443"/>
        <end position="516"/>
    </location>
</feature>
<dbReference type="Proteomes" id="UP000000740">
    <property type="component" value="Chromosome 2"/>
</dbReference>
<dbReference type="GO" id="GO:0003677">
    <property type="term" value="F:DNA binding"/>
    <property type="evidence" value="ECO:0007669"/>
    <property type="project" value="InterPro"/>
</dbReference>
<evidence type="ECO:0000313" key="3">
    <source>
        <dbReference type="EMBL" id="ACM58393.1"/>
    </source>
</evidence>
<proteinExistence type="predicted"/>
<feature type="domain" description="Transposase IS4-like" evidence="2">
    <location>
        <begin position="383"/>
        <end position="643"/>
    </location>
</feature>
<evidence type="ECO:0000256" key="1">
    <source>
        <dbReference type="SAM" id="MobiDB-lite"/>
    </source>
</evidence>
<dbReference type="RefSeq" id="WP_012659210.1">
    <property type="nucleotide sequence ID" value="NC_012028.1"/>
</dbReference>
<name>B9LW03_HALLT</name>
<feature type="compositionally biased region" description="Acidic residues" evidence="1">
    <location>
        <begin position="495"/>
        <end position="511"/>
    </location>
</feature>
<dbReference type="eggNOG" id="arCOG03900">
    <property type="taxonomic scope" value="Archaea"/>
</dbReference>
<accession>B9LW03</accession>
<dbReference type="GO" id="GO:0004803">
    <property type="term" value="F:transposase activity"/>
    <property type="evidence" value="ECO:0007669"/>
    <property type="project" value="InterPro"/>
</dbReference>
<protein>
    <submittedName>
        <fullName evidence="3">Transposase IS4 family protein</fullName>
    </submittedName>
</protein>
<dbReference type="InterPro" id="IPR002559">
    <property type="entry name" value="Transposase_11"/>
</dbReference>
<dbReference type="Pfam" id="PF01609">
    <property type="entry name" value="DDE_Tnp_1"/>
    <property type="match status" value="1"/>
</dbReference>
<dbReference type="GO" id="GO:0006313">
    <property type="term" value="P:DNA transposition"/>
    <property type="evidence" value="ECO:0007669"/>
    <property type="project" value="InterPro"/>
</dbReference>
<dbReference type="EMBL" id="CP001366">
    <property type="protein sequence ID" value="ACM58393.1"/>
    <property type="molecule type" value="Genomic_DNA"/>
</dbReference>
<dbReference type="KEGG" id="hla:Hlac_2828"/>
<evidence type="ECO:0000259" key="2">
    <source>
        <dbReference type="Pfam" id="PF01609"/>
    </source>
</evidence>